<sequence length="254" mass="28548">MPMADGERVNDTGVTVAMLGPLEVRRDGVSIHLANGRVRTLLAVLAMSAGDTVPMQRLALALWGEDLPVNVRRSVQTLVTRLRRALGSQVVRSLPEGYRLDIDPDRVDVLRFQRMLNEAARAQDAAQERLLLGEALALWRGSPYESIDSDLLRTAESAYLVEAYLSAVERRIDLDLSEGCHHELVPELKRLTELHPLRESLWARLLVALGRCRRPAEGLASYERLRRLLADELGTEPSVELRRLHSLLLRPQTM</sequence>
<dbReference type="GO" id="GO:0003677">
    <property type="term" value="F:DNA binding"/>
    <property type="evidence" value="ECO:0007669"/>
    <property type="project" value="UniProtKB-UniRule"/>
</dbReference>
<feature type="DNA-binding region" description="OmpR/PhoB-type" evidence="5">
    <location>
        <begin position="4"/>
        <end position="102"/>
    </location>
</feature>
<dbReference type="AlphaFoldDB" id="A0A6H9YYN3"/>
<keyword evidence="3 5" id="KW-0238">DNA-binding</keyword>
<proteinExistence type="inferred from homology"/>
<dbReference type="PANTHER" id="PTHR35807">
    <property type="entry name" value="TRANSCRIPTIONAL REGULATOR REDD-RELATED"/>
    <property type="match status" value="1"/>
</dbReference>
<organism evidence="7 8">
    <name type="scientific">Actinomadura rudentiformis</name>
    <dbReference type="NCBI Taxonomy" id="359158"/>
    <lineage>
        <taxon>Bacteria</taxon>
        <taxon>Bacillati</taxon>
        <taxon>Actinomycetota</taxon>
        <taxon>Actinomycetes</taxon>
        <taxon>Streptosporangiales</taxon>
        <taxon>Thermomonosporaceae</taxon>
        <taxon>Actinomadura</taxon>
    </lineage>
</organism>
<dbReference type="InterPro" id="IPR036388">
    <property type="entry name" value="WH-like_DNA-bd_sf"/>
</dbReference>
<dbReference type="InterPro" id="IPR001867">
    <property type="entry name" value="OmpR/PhoB-type_DNA-bd"/>
</dbReference>
<dbReference type="InterPro" id="IPR051677">
    <property type="entry name" value="AfsR-DnrI-RedD_regulator"/>
</dbReference>
<name>A0A6H9YYN3_9ACTN</name>
<protein>
    <submittedName>
        <fullName evidence="7">AfsR/SARP family transcriptional regulator</fullName>
    </submittedName>
</protein>
<evidence type="ECO:0000256" key="2">
    <source>
        <dbReference type="ARBA" id="ARBA00023015"/>
    </source>
</evidence>
<evidence type="ECO:0000256" key="1">
    <source>
        <dbReference type="ARBA" id="ARBA00005820"/>
    </source>
</evidence>
<dbReference type="InterPro" id="IPR005158">
    <property type="entry name" value="BTAD"/>
</dbReference>
<dbReference type="Proteomes" id="UP000468735">
    <property type="component" value="Unassembled WGS sequence"/>
</dbReference>
<dbReference type="Gene3D" id="1.25.40.10">
    <property type="entry name" value="Tetratricopeptide repeat domain"/>
    <property type="match status" value="1"/>
</dbReference>
<keyword evidence="4" id="KW-0804">Transcription</keyword>
<reference evidence="7 8" key="1">
    <citation type="submission" date="2019-09" db="EMBL/GenBank/DDBJ databases">
        <title>Actinomadura physcomitrii sp. nov., a novel actinomycete isolated from moss [Physcomitrium sphaericum (Ludw) Fuernr].</title>
        <authorList>
            <person name="Zhuang X."/>
            <person name="Liu C."/>
        </authorList>
    </citation>
    <scope>NUCLEOTIDE SEQUENCE [LARGE SCALE GENOMIC DNA]</scope>
    <source>
        <strain evidence="7 8">HMC1</strain>
    </source>
</reference>
<dbReference type="InterPro" id="IPR011990">
    <property type="entry name" value="TPR-like_helical_dom_sf"/>
</dbReference>
<comment type="similarity">
    <text evidence="1">Belongs to the AfsR/DnrI/RedD regulatory family.</text>
</comment>
<dbReference type="EMBL" id="WBMT01000004">
    <property type="protein sequence ID" value="KAB2350269.1"/>
    <property type="molecule type" value="Genomic_DNA"/>
</dbReference>
<keyword evidence="8" id="KW-1185">Reference proteome</keyword>
<evidence type="ECO:0000313" key="7">
    <source>
        <dbReference type="EMBL" id="KAB2350269.1"/>
    </source>
</evidence>
<dbReference type="PANTHER" id="PTHR35807:SF1">
    <property type="entry name" value="TRANSCRIPTIONAL REGULATOR REDD"/>
    <property type="match status" value="1"/>
</dbReference>
<dbReference type="GO" id="GO:0000160">
    <property type="term" value="P:phosphorelay signal transduction system"/>
    <property type="evidence" value="ECO:0007669"/>
    <property type="project" value="InterPro"/>
</dbReference>
<accession>A0A6H9YYN3</accession>
<dbReference type="GO" id="GO:0006355">
    <property type="term" value="P:regulation of DNA-templated transcription"/>
    <property type="evidence" value="ECO:0007669"/>
    <property type="project" value="InterPro"/>
</dbReference>
<dbReference type="Pfam" id="PF00486">
    <property type="entry name" value="Trans_reg_C"/>
    <property type="match status" value="1"/>
</dbReference>
<evidence type="ECO:0000313" key="8">
    <source>
        <dbReference type="Proteomes" id="UP000468735"/>
    </source>
</evidence>
<dbReference type="Pfam" id="PF03704">
    <property type="entry name" value="BTAD"/>
    <property type="match status" value="1"/>
</dbReference>
<dbReference type="CDD" id="cd15831">
    <property type="entry name" value="BTAD"/>
    <property type="match status" value="1"/>
</dbReference>
<evidence type="ECO:0000259" key="6">
    <source>
        <dbReference type="PROSITE" id="PS51755"/>
    </source>
</evidence>
<gene>
    <name evidence="7" type="ORF">F8566_10825</name>
</gene>
<dbReference type="PROSITE" id="PS51755">
    <property type="entry name" value="OMPR_PHOB"/>
    <property type="match status" value="1"/>
</dbReference>
<comment type="caution">
    <text evidence="7">The sequence shown here is derived from an EMBL/GenBank/DDBJ whole genome shotgun (WGS) entry which is preliminary data.</text>
</comment>
<dbReference type="OrthoDB" id="4054020at2"/>
<dbReference type="SMART" id="SM01043">
    <property type="entry name" value="BTAD"/>
    <property type="match status" value="1"/>
</dbReference>
<feature type="domain" description="OmpR/PhoB-type" evidence="6">
    <location>
        <begin position="4"/>
        <end position="102"/>
    </location>
</feature>
<evidence type="ECO:0000256" key="3">
    <source>
        <dbReference type="ARBA" id="ARBA00023125"/>
    </source>
</evidence>
<dbReference type="SUPFAM" id="SSF46894">
    <property type="entry name" value="C-terminal effector domain of the bipartite response regulators"/>
    <property type="match status" value="1"/>
</dbReference>
<dbReference type="InterPro" id="IPR016032">
    <property type="entry name" value="Sig_transdc_resp-reg_C-effctor"/>
</dbReference>
<dbReference type="Gene3D" id="1.10.10.10">
    <property type="entry name" value="Winged helix-like DNA-binding domain superfamily/Winged helix DNA-binding domain"/>
    <property type="match status" value="1"/>
</dbReference>
<evidence type="ECO:0000256" key="5">
    <source>
        <dbReference type="PROSITE-ProRule" id="PRU01091"/>
    </source>
</evidence>
<keyword evidence="2" id="KW-0805">Transcription regulation</keyword>
<evidence type="ECO:0000256" key="4">
    <source>
        <dbReference type="ARBA" id="ARBA00023163"/>
    </source>
</evidence>
<dbReference type="SUPFAM" id="SSF48452">
    <property type="entry name" value="TPR-like"/>
    <property type="match status" value="1"/>
</dbReference>
<dbReference type="SMART" id="SM00862">
    <property type="entry name" value="Trans_reg_C"/>
    <property type="match status" value="1"/>
</dbReference>